<evidence type="ECO:0000313" key="4">
    <source>
        <dbReference type="EMBL" id="WWA48699.1"/>
    </source>
</evidence>
<accession>A0ABZ2D774</accession>
<dbReference type="RefSeq" id="WP_338447579.1">
    <property type="nucleotide sequence ID" value="NZ_CP144918.1"/>
</dbReference>
<evidence type="ECO:0000259" key="3">
    <source>
        <dbReference type="Pfam" id="PF21761"/>
    </source>
</evidence>
<dbReference type="PANTHER" id="PTHR43580">
    <property type="entry name" value="OXIDOREDUCTASE GLYR1-RELATED"/>
    <property type="match status" value="1"/>
</dbReference>
<keyword evidence="1" id="KW-0560">Oxidoreductase</keyword>
<dbReference type="EMBL" id="CP144918">
    <property type="protein sequence ID" value="WWA48699.1"/>
    <property type="molecule type" value="Genomic_DNA"/>
</dbReference>
<reference evidence="4 5" key="1">
    <citation type="submission" date="2024-02" db="EMBL/GenBank/DDBJ databases">
        <title>The whole genome sequence of five bacterial samples isolated from Abu Dhabi Sabkha-shore region.</title>
        <authorList>
            <person name="Sudalaimuthuasari N."/>
            <person name="Sarfraz B."/>
            <person name="Tuyisabe J.D."/>
            <person name="Mugisha Ntwali L.D.M."/>
            <person name="Ali A.I.A.A."/>
            <person name="Almansoori S.Z.A."/>
            <person name="Alajami H.S.A."/>
            <person name="Almeqbaali A.A.S."/>
            <person name="Kundu B."/>
            <person name="Saeed E.E."/>
            <person name="Sukumarinath V."/>
            <person name="Mishra A.K."/>
            <person name="Hazzouri K.M."/>
            <person name="Almaskari R."/>
            <person name="Sharma A.K."/>
            <person name="Amiri K.M.A."/>
        </authorList>
    </citation>
    <scope>NUCLEOTIDE SEQUENCE [LARGE SCALE GENOMIC DNA]</scope>
    <source>
        <strain evidence="5">kcgeb_sd</strain>
    </source>
</reference>
<evidence type="ECO:0000313" key="5">
    <source>
        <dbReference type="Proteomes" id="UP001335183"/>
    </source>
</evidence>
<feature type="domain" description="6-phosphogluconate dehydrogenase NADP-binding" evidence="2">
    <location>
        <begin position="47"/>
        <end position="203"/>
    </location>
</feature>
<dbReference type="InterPro" id="IPR036291">
    <property type="entry name" value="NAD(P)-bd_dom_sf"/>
</dbReference>
<dbReference type="Pfam" id="PF21761">
    <property type="entry name" value="RedAm-like_C"/>
    <property type="match status" value="1"/>
</dbReference>
<dbReference type="InterPro" id="IPR051265">
    <property type="entry name" value="HIBADH-related_NP60_sf"/>
</dbReference>
<dbReference type="InterPro" id="IPR006115">
    <property type="entry name" value="6PGDH_NADP-bd"/>
</dbReference>
<dbReference type="Pfam" id="PF03446">
    <property type="entry name" value="NAD_binding_2"/>
    <property type="match status" value="1"/>
</dbReference>
<dbReference type="InterPro" id="IPR015815">
    <property type="entry name" value="HIBADH-related"/>
</dbReference>
<dbReference type="PIRSF" id="PIRSF000103">
    <property type="entry name" value="HIBADH"/>
    <property type="match status" value="1"/>
</dbReference>
<organism evidence="4 5">
    <name type="scientific">Pelagerythrobacter marensis</name>
    <dbReference type="NCBI Taxonomy" id="543877"/>
    <lineage>
        <taxon>Bacteria</taxon>
        <taxon>Pseudomonadati</taxon>
        <taxon>Pseudomonadota</taxon>
        <taxon>Alphaproteobacteria</taxon>
        <taxon>Sphingomonadales</taxon>
        <taxon>Erythrobacteraceae</taxon>
        <taxon>Pelagerythrobacter</taxon>
    </lineage>
</organism>
<dbReference type="InterPro" id="IPR013328">
    <property type="entry name" value="6PGD_dom2"/>
</dbReference>
<dbReference type="PANTHER" id="PTHR43580:SF2">
    <property type="entry name" value="CYTOKINE-LIKE NUCLEAR FACTOR N-PAC"/>
    <property type="match status" value="1"/>
</dbReference>
<keyword evidence="5" id="KW-1185">Reference proteome</keyword>
<protein>
    <submittedName>
        <fullName evidence="4">NAD(P)-binding domain-containing protein</fullName>
    </submittedName>
</protein>
<proteinExistence type="predicted"/>
<dbReference type="InterPro" id="IPR048666">
    <property type="entry name" value="RedAm-like_C"/>
</dbReference>
<evidence type="ECO:0000259" key="2">
    <source>
        <dbReference type="Pfam" id="PF03446"/>
    </source>
</evidence>
<dbReference type="Proteomes" id="UP001335183">
    <property type="component" value="Chromosome"/>
</dbReference>
<feature type="domain" description="NADPH-dependent reductive aminase-like C-terminal" evidence="3">
    <location>
        <begin position="206"/>
        <end position="330"/>
    </location>
</feature>
<dbReference type="Gene3D" id="3.40.50.720">
    <property type="entry name" value="NAD(P)-binding Rossmann-like Domain"/>
    <property type="match status" value="1"/>
</dbReference>
<evidence type="ECO:0000256" key="1">
    <source>
        <dbReference type="ARBA" id="ARBA00023002"/>
    </source>
</evidence>
<dbReference type="Gene3D" id="1.10.1040.10">
    <property type="entry name" value="N-(1-d-carboxylethyl)-l-norvaline Dehydrogenase, domain 2"/>
    <property type="match status" value="1"/>
</dbReference>
<name>A0ABZ2D774_9SPHN</name>
<sequence>MPICLFTRTSRCVLLNAERFYTPLLRAHPNRKRHSRQARRSIMKQPVCVLGAGRMGSSLATALVNNGHPTWVWNRTPEKCAPLVAMGAKSGTNLQDVVRAAEIIFVIVLDFAASNALLKRDGVAPLLKGKTVVQLTSGSPRLAREDASWIGAQGAEYLDGAIMATPDFIGRPEAAILYSGSRTAYETCEPVLRILGGQTTYVGNVPGQASALDTALLAQMWGSLFGALQGMAVAQAEGIEVETLRAQLLAFKPVVDAALLDAIDRSASCRFAGDDGTLASLGAHYSAFRHLLEVCDERGLEPAFVRAMDRVFREALAQNGASADFASLAPWFQRDGTIAEVAEQADG</sequence>
<dbReference type="SUPFAM" id="SSF51735">
    <property type="entry name" value="NAD(P)-binding Rossmann-fold domains"/>
    <property type="match status" value="1"/>
</dbReference>
<gene>
    <name evidence="4" type="ORF">V5F89_13240</name>
</gene>